<protein>
    <submittedName>
        <fullName evidence="1">Uncharacterized protein</fullName>
    </submittedName>
</protein>
<proteinExistence type="predicted"/>
<organism evidence="1 2">
    <name type="scientific">Brachyspira aalborgi</name>
    <dbReference type="NCBI Taxonomy" id="29522"/>
    <lineage>
        <taxon>Bacteria</taxon>
        <taxon>Pseudomonadati</taxon>
        <taxon>Spirochaetota</taxon>
        <taxon>Spirochaetia</taxon>
        <taxon>Brachyspirales</taxon>
        <taxon>Brachyspiraceae</taxon>
        <taxon>Brachyspira</taxon>
    </lineage>
</organism>
<dbReference type="RefSeq" id="WP_147526088.1">
    <property type="nucleotide sequence ID" value="NZ_SAYG01000006.1"/>
</dbReference>
<dbReference type="AlphaFoldDB" id="A0A5C8F544"/>
<accession>A0A5C8F544</accession>
<reference evidence="1 2" key="1">
    <citation type="journal article" date="1992" name="Lakartidningen">
        <title>[Penicillin V and not amoxicillin is the first choice preparation in acute otitis].</title>
        <authorList>
            <person name="Kamme C."/>
            <person name="Lundgren K."/>
            <person name="Prellner K."/>
        </authorList>
    </citation>
    <scope>NUCLEOTIDE SEQUENCE [LARGE SCALE GENOMIC DNA]</scope>
    <source>
        <strain evidence="1 2">PC3714II</strain>
    </source>
</reference>
<evidence type="ECO:0000313" key="2">
    <source>
        <dbReference type="Proteomes" id="UP000324574"/>
    </source>
</evidence>
<evidence type="ECO:0000313" key="1">
    <source>
        <dbReference type="EMBL" id="TXJ45445.1"/>
    </source>
</evidence>
<dbReference type="EMBL" id="SAYG01000006">
    <property type="protein sequence ID" value="TXJ45445.1"/>
    <property type="molecule type" value="Genomic_DNA"/>
</dbReference>
<comment type="caution">
    <text evidence="1">The sequence shown here is derived from an EMBL/GenBank/DDBJ whole genome shotgun (WGS) entry which is preliminary data.</text>
</comment>
<sequence length="91" mass="11170">MSKSYRKNPIHWVCGNTSKKDKQAYNRCMRHKDKIILKYYNDNSVLQKHKRDGLSWWDWACDGKGDLWVYKENILILDAEELEWYKKFIRK</sequence>
<dbReference type="Proteomes" id="UP000324574">
    <property type="component" value="Unassembled WGS sequence"/>
</dbReference>
<name>A0A5C8F544_9SPIR</name>
<gene>
    <name evidence="1" type="ORF">EPJ70_03395</name>
</gene>